<gene>
    <name evidence="2" type="ORF">FIV34_09610</name>
</gene>
<accession>A0A4Y5Z274</accession>
<reference evidence="2 3" key="1">
    <citation type="submission" date="2019-06" db="EMBL/GenBank/DDBJ databases">
        <title>A complete genome sequence for Luteibacter pinisoli MAH-14.</title>
        <authorList>
            <person name="Baltrus D.A."/>
        </authorList>
    </citation>
    <scope>NUCLEOTIDE SEQUENCE [LARGE SCALE GENOMIC DNA]</scope>
    <source>
        <strain evidence="2 3">MAH-14</strain>
    </source>
</reference>
<dbReference type="AlphaFoldDB" id="A0A4Y5Z274"/>
<dbReference type="InterPro" id="IPR000073">
    <property type="entry name" value="AB_hydrolase_1"/>
</dbReference>
<dbReference type="RefSeq" id="WP_139982015.1">
    <property type="nucleotide sequence ID" value="NZ_CP041046.1"/>
</dbReference>
<dbReference type="Gene3D" id="3.40.50.1820">
    <property type="entry name" value="alpha/beta hydrolase"/>
    <property type="match status" value="1"/>
</dbReference>
<sequence>MARILTKLAGTVVVLTLLALAAGATYNSLSVRKLKAEAHTPGQLYAVNGHDMHMMCMGTGSPTLVLDTGLGDDFTTWLKVQPALAKVTRVCSYDRSGFGSSAMTPGAHDADTLSAQLHALVGAADIEKPFILMGHSIAGLYLRSYAQHYQGDLSALVFVDGATPLQDDRVPKSLVAIQDQQRREMPWQKFLMTVGWYRLHGDCDSVAPGFEAYAAIIRANNCAPSQFDALEAELDAERQSGEETVHVGPFPRLPILVFSRDPASMPSNWPPEVAKANSVVWNQMQEESKRLSPLSRRVIAKGSDHYVHVDRPDLVIREVTALIESVRRGEVSYRQDQPTVTE</sequence>
<evidence type="ECO:0000259" key="1">
    <source>
        <dbReference type="Pfam" id="PF12697"/>
    </source>
</evidence>
<organism evidence="2 3">
    <name type="scientific">Luteibacter pinisoli</name>
    <dbReference type="NCBI Taxonomy" id="2589080"/>
    <lineage>
        <taxon>Bacteria</taxon>
        <taxon>Pseudomonadati</taxon>
        <taxon>Pseudomonadota</taxon>
        <taxon>Gammaproteobacteria</taxon>
        <taxon>Lysobacterales</taxon>
        <taxon>Rhodanobacteraceae</taxon>
        <taxon>Luteibacter</taxon>
    </lineage>
</organism>
<feature type="domain" description="AB hydrolase-1" evidence="1">
    <location>
        <begin position="76"/>
        <end position="317"/>
    </location>
</feature>
<keyword evidence="3" id="KW-1185">Reference proteome</keyword>
<dbReference type="GO" id="GO:0016787">
    <property type="term" value="F:hydrolase activity"/>
    <property type="evidence" value="ECO:0007669"/>
    <property type="project" value="UniProtKB-KW"/>
</dbReference>
<name>A0A4Y5Z274_9GAMM</name>
<keyword evidence="2" id="KW-0378">Hydrolase</keyword>
<protein>
    <submittedName>
        <fullName evidence="2">Alpha/beta hydrolase</fullName>
    </submittedName>
</protein>
<dbReference type="Pfam" id="PF12697">
    <property type="entry name" value="Abhydrolase_6"/>
    <property type="match status" value="1"/>
</dbReference>
<evidence type="ECO:0000313" key="3">
    <source>
        <dbReference type="Proteomes" id="UP000316093"/>
    </source>
</evidence>
<dbReference type="Proteomes" id="UP000316093">
    <property type="component" value="Chromosome"/>
</dbReference>
<dbReference type="InterPro" id="IPR029058">
    <property type="entry name" value="AB_hydrolase_fold"/>
</dbReference>
<dbReference type="EMBL" id="CP041046">
    <property type="protein sequence ID" value="QDE39440.1"/>
    <property type="molecule type" value="Genomic_DNA"/>
</dbReference>
<dbReference type="PANTHER" id="PTHR46438:SF11">
    <property type="entry name" value="LIPASE-RELATED"/>
    <property type="match status" value="1"/>
</dbReference>
<dbReference type="KEGG" id="lpy:FIV34_09610"/>
<evidence type="ECO:0000313" key="2">
    <source>
        <dbReference type="EMBL" id="QDE39440.1"/>
    </source>
</evidence>
<dbReference type="OrthoDB" id="7185741at2"/>
<proteinExistence type="predicted"/>
<dbReference type="SUPFAM" id="SSF53474">
    <property type="entry name" value="alpha/beta-Hydrolases"/>
    <property type="match status" value="1"/>
</dbReference>
<dbReference type="PANTHER" id="PTHR46438">
    <property type="entry name" value="ALPHA/BETA-HYDROLASES SUPERFAMILY PROTEIN"/>
    <property type="match status" value="1"/>
</dbReference>